<feature type="region of interest" description="Disordered" evidence="1">
    <location>
        <begin position="1"/>
        <end position="36"/>
    </location>
</feature>
<feature type="compositionally biased region" description="Basic residues" evidence="1">
    <location>
        <begin position="242"/>
        <end position="252"/>
    </location>
</feature>
<accession>K0RIW2</accession>
<evidence type="ECO:0000256" key="1">
    <source>
        <dbReference type="SAM" id="MobiDB-lite"/>
    </source>
</evidence>
<protein>
    <submittedName>
        <fullName evidence="2">Uncharacterized protein</fullName>
    </submittedName>
</protein>
<organism evidence="2 3">
    <name type="scientific">Thalassiosira oceanica</name>
    <name type="common">Marine diatom</name>
    <dbReference type="NCBI Taxonomy" id="159749"/>
    <lineage>
        <taxon>Eukaryota</taxon>
        <taxon>Sar</taxon>
        <taxon>Stramenopiles</taxon>
        <taxon>Ochrophyta</taxon>
        <taxon>Bacillariophyta</taxon>
        <taxon>Coscinodiscophyceae</taxon>
        <taxon>Thalassiosirophycidae</taxon>
        <taxon>Thalassiosirales</taxon>
        <taxon>Thalassiosiraceae</taxon>
        <taxon>Thalassiosira</taxon>
    </lineage>
</organism>
<keyword evidence="3" id="KW-1185">Reference proteome</keyword>
<gene>
    <name evidence="2" type="ORF">THAOC_34703</name>
</gene>
<dbReference type="AlphaFoldDB" id="K0RIW2"/>
<evidence type="ECO:0000313" key="3">
    <source>
        <dbReference type="Proteomes" id="UP000266841"/>
    </source>
</evidence>
<proteinExistence type="predicted"/>
<feature type="region of interest" description="Disordered" evidence="1">
    <location>
        <begin position="215"/>
        <end position="252"/>
    </location>
</feature>
<reference evidence="2 3" key="1">
    <citation type="journal article" date="2012" name="Genome Biol.">
        <title>Genome and low-iron response of an oceanic diatom adapted to chronic iron limitation.</title>
        <authorList>
            <person name="Lommer M."/>
            <person name="Specht M."/>
            <person name="Roy A.S."/>
            <person name="Kraemer L."/>
            <person name="Andreson R."/>
            <person name="Gutowska M.A."/>
            <person name="Wolf J."/>
            <person name="Bergner S.V."/>
            <person name="Schilhabel M.B."/>
            <person name="Klostermeier U.C."/>
            <person name="Beiko R.G."/>
            <person name="Rosenstiel P."/>
            <person name="Hippler M."/>
            <person name="Laroche J."/>
        </authorList>
    </citation>
    <scope>NUCLEOTIDE SEQUENCE [LARGE SCALE GENOMIC DNA]</scope>
    <source>
        <strain evidence="2 3">CCMP1005</strain>
    </source>
</reference>
<dbReference type="Proteomes" id="UP000266841">
    <property type="component" value="Unassembled WGS sequence"/>
</dbReference>
<feature type="region of interest" description="Disordered" evidence="1">
    <location>
        <begin position="53"/>
        <end position="104"/>
    </location>
</feature>
<comment type="caution">
    <text evidence="2">The sequence shown here is derived from an EMBL/GenBank/DDBJ whole genome shotgun (WGS) entry which is preliminary data.</text>
</comment>
<name>K0RIW2_THAOC</name>
<dbReference type="EMBL" id="AGNL01047639">
    <property type="protein sequence ID" value="EJK46622.1"/>
    <property type="molecule type" value="Genomic_DNA"/>
</dbReference>
<feature type="compositionally biased region" description="Low complexity" evidence="1">
    <location>
        <begin position="215"/>
        <end position="225"/>
    </location>
</feature>
<evidence type="ECO:0000313" key="2">
    <source>
        <dbReference type="EMBL" id="EJK46622.1"/>
    </source>
</evidence>
<sequence>MLLPSPEDGAGANASSNPTHRRSRGIEAASLSAPQQPARLAFSERVFLAAWSSSEPISSDDTARRPRPKIPHSAQPRDWVSPSTMGSAKSIHRPTRGAAAVPSLSPLPPPSAAFWARRRRLVAAGGTVGVGGPRLNRSSSSPEYRSRKIRVLGFEKSAPQGVRARVPARCCVSGSATLARSVTSIRLVDFRLSHTPWANAGLVRLCACSSSAGAGLTSAGLPTGARCSPWQGRRRGDGPPSPHRRRSSQQLR</sequence>